<dbReference type="InterPro" id="IPR009081">
    <property type="entry name" value="PP-bd_ACP"/>
</dbReference>
<comment type="similarity">
    <text evidence="2">Belongs to the ATP-dependent AMP-binding enzyme family.</text>
</comment>
<keyword evidence="8" id="KW-1185">Reference proteome</keyword>
<dbReference type="Pfam" id="PF13193">
    <property type="entry name" value="AMP-binding_C"/>
    <property type="match status" value="1"/>
</dbReference>
<dbReference type="FunFam" id="3.40.50.12780:FF:000012">
    <property type="entry name" value="Non-ribosomal peptide synthetase"/>
    <property type="match status" value="1"/>
</dbReference>
<dbReference type="InterPro" id="IPR023213">
    <property type="entry name" value="CAT-like_dom_sf"/>
</dbReference>
<evidence type="ECO:0000256" key="1">
    <source>
        <dbReference type="ARBA" id="ARBA00001957"/>
    </source>
</evidence>
<dbReference type="Pfam" id="PF00668">
    <property type="entry name" value="Condensation"/>
    <property type="match status" value="1"/>
</dbReference>
<dbReference type="AlphaFoldDB" id="A0A1H3PX73"/>
<dbReference type="PANTHER" id="PTHR45527">
    <property type="entry name" value="NONRIBOSOMAL PEPTIDE SYNTHETASE"/>
    <property type="match status" value="1"/>
</dbReference>
<dbReference type="PROSITE" id="PS00012">
    <property type="entry name" value="PHOSPHOPANTETHEINE"/>
    <property type="match status" value="1"/>
</dbReference>
<dbReference type="Gene3D" id="3.30.559.10">
    <property type="entry name" value="Chloramphenicol acetyltransferase-like domain"/>
    <property type="match status" value="1"/>
</dbReference>
<dbReference type="InterPro" id="IPR036736">
    <property type="entry name" value="ACP-like_sf"/>
</dbReference>
<dbReference type="FunFam" id="2.30.38.10:FF:000001">
    <property type="entry name" value="Non-ribosomal peptide synthetase PvdI"/>
    <property type="match status" value="1"/>
</dbReference>
<accession>A0A1H3PX73</accession>
<dbReference type="CDD" id="cd12117">
    <property type="entry name" value="A_NRPS_Srf_like"/>
    <property type="match status" value="1"/>
</dbReference>
<evidence type="ECO:0000256" key="2">
    <source>
        <dbReference type="ARBA" id="ARBA00006432"/>
    </source>
</evidence>
<organism evidence="7 8">
    <name type="scientific">Evansella caseinilytica</name>
    <dbReference type="NCBI Taxonomy" id="1503961"/>
    <lineage>
        <taxon>Bacteria</taxon>
        <taxon>Bacillati</taxon>
        <taxon>Bacillota</taxon>
        <taxon>Bacilli</taxon>
        <taxon>Bacillales</taxon>
        <taxon>Bacillaceae</taxon>
        <taxon>Evansella</taxon>
    </lineage>
</organism>
<gene>
    <name evidence="7" type="ORF">SAMN05421736_105255</name>
</gene>
<dbReference type="Gene3D" id="3.40.50.980">
    <property type="match status" value="2"/>
</dbReference>
<evidence type="ECO:0000256" key="3">
    <source>
        <dbReference type="ARBA" id="ARBA00022450"/>
    </source>
</evidence>
<evidence type="ECO:0000259" key="6">
    <source>
        <dbReference type="PROSITE" id="PS50075"/>
    </source>
</evidence>
<dbReference type="InterPro" id="IPR000873">
    <property type="entry name" value="AMP-dep_synth/lig_dom"/>
</dbReference>
<dbReference type="SUPFAM" id="SSF56801">
    <property type="entry name" value="Acetyl-CoA synthetase-like"/>
    <property type="match status" value="1"/>
</dbReference>
<dbReference type="GO" id="GO:0003824">
    <property type="term" value="F:catalytic activity"/>
    <property type="evidence" value="ECO:0007669"/>
    <property type="project" value="InterPro"/>
</dbReference>
<dbReference type="GO" id="GO:0043041">
    <property type="term" value="P:amino acid activation for nonribosomal peptide biosynthetic process"/>
    <property type="evidence" value="ECO:0007669"/>
    <property type="project" value="TreeGrafter"/>
</dbReference>
<dbReference type="InterPro" id="IPR001242">
    <property type="entry name" value="Condensation_dom"/>
</dbReference>
<feature type="domain" description="Carrier" evidence="6">
    <location>
        <begin position="966"/>
        <end position="1040"/>
    </location>
</feature>
<name>A0A1H3PX73_9BACI</name>
<dbReference type="InterPro" id="IPR025110">
    <property type="entry name" value="AMP-bd_C"/>
</dbReference>
<evidence type="ECO:0000256" key="5">
    <source>
        <dbReference type="ARBA" id="ARBA00023194"/>
    </source>
</evidence>
<dbReference type="STRING" id="1503961.SAMN05421736_105255"/>
<dbReference type="InterPro" id="IPR045851">
    <property type="entry name" value="AMP-bd_C_sf"/>
</dbReference>
<dbReference type="Gene3D" id="3.30.300.30">
    <property type="match status" value="1"/>
</dbReference>
<dbReference type="FunFam" id="1.10.1200.10:FF:000005">
    <property type="entry name" value="Nonribosomal peptide synthetase 1"/>
    <property type="match status" value="1"/>
</dbReference>
<dbReference type="Pfam" id="PF00501">
    <property type="entry name" value="AMP-binding"/>
    <property type="match status" value="1"/>
</dbReference>
<dbReference type="SUPFAM" id="SSF52777">
    <property type="entry name" value="CoA-dependent acyltransferases"/>
    <property type="match status" value="2"/>
</dbReference>
<dbReference type="Proteomes" id="UP000198935">
    <property type="component" value="Unassembled WGS sequence"/>
</dbReference>
<dbReference type="InterPro" id="IPR006162">
    <property type="entry name" value="Ppantetheine_attach_site"/>
</dbReference>
<dbReference type="InterPro" id="IPR020845">
    <property type="entry name" value="AMP-binding_CS"/>
</dbReference>
<sequence>MGKFYKEQVQDMYELSPMQKGMLYHSLESERDPYHIRLRICLTGHIERQFLERSLQQLVNMHDVFRTTFVYEKVKQPLQVVLRERTIRIRWEDLSSVSPLKQQAHMEHSSRHARNNKIHLTKDPLLSVMLFKTGKQSFIMDWHFHHLILDGWCFAPMLKQWLDLYSLCSKDIESSRITDSPFPQYRTYIDWLRGKNQSMAQNYWKQFLNGVEKRTDIPQKNDGVYDYNHQSYAVDLGVNLSRQLVHLAKSKRVTLNTVYQTIWAVILQQYNQSDDVVFGTVISDRPAHIEGIERMFGLCINTVPIRLNSSRHCSFQQSLKKIHNQSLQRQEYAFLSLADIQKQSPYTGHLISHLFTFDHAPLLAEHLNEHRKDLKFKVQDIDVVETTNYDLNLTLFSGENASLKFNYNANAIHPTLIKQMGEHFQHVADIVVDNPNTPVQDISLLSDKEKERIITSFNPRKQVYSKHKNIIQLFHEQVQQTPQQEAVVIGNHSCTYEDLKQKSDQVAACLHKEGVREGHVVGLFAERSLELVIGMLATLKIGAAYLPLDPELPVERLRFMIDDCDVKIILEKNKSPIDDLEHVRSFSFSHLLTAATSGVDLKSDDSPASLAYIMYTSGSTGRPKGVMVEHRNVIRLVQNTNYVTIHHQDRILFAGSVGFDAITFEIFSALLNGASTHVVPKHVLLDVCNFSQFLSEHKITKIFLTTALFNQLAQERPTMFSQVDQLFVGGEALSPKHINRVRHACPDLNLCNIYGPTENTTFSTFFPIEKDYEQKIPIGKPIHHSTAYVLGQNRELLPVGIPGELHVGGDGVARGYVNRPEMTAERFIANPFIANERLYRTGDLVRWTNDGDLEYIGRLDHQVKINGYRIEPGEVQFHLCQHPDVKEGIVLAKTEGGKTSLYAYIVPANELDEMTLKDFLSERLPHYMLPARYSFLEEIPLTSNGKIDHKALSTPLVKTTKARGNKPRGEVEKNVAEIWRNVLEVQDVARNDNFYEIGGDSIKAVQIISRLRERGIFTDIRELFRYPVLSEFCRMIENKKHSHQSNHKNHQTKTVDLSDDELKAITEDLKTNIQP</sequence>
<keyword evidence="3" id="KW-0596">Phosphopantetheine</keyword>
<proteinExistence type="inferred from homology"/>
<dbReference type="FunFam" id="3.40.50.980:FF:000002">
    <property type="entry name" value="Enterobactin synthetase component F"/>
    <property type="match status" value="1"/>
</dbReference>
<dbReference type="EMBL" id="FNPI01000005">
    <property type="protein sequence ID" value="SDZ05676.1"/>
    <property type="molecule type" value="Genomic_DNA"/>
</dbReference>
<dbReference type="OrthoDB" id="9765680at2"/>
<protein>
    <submittedName>
        <fullName evidence="7">Fengycin family lipopeptide synthetase E</fullName>
    </submittedName>
</protein>
<dbReference type="FunFam" id="3.40.50.980:FF:000001">
    <property type="entry name" value="Non-ribosomal peptide synthetase"/>
    <property type="match status" value="1"/>
</dbReference>
<evidence type="ECO:0000256" key="4">
    <source>
        <dbReference type="ARBA" id="ARBA00022553"/>
    </source>
</evidence>
<dbReference type="NCBIfam" id="TIGR01733">
    <property type="entry name" value="AA-adenyl-dom"/>
    <property type="match status" value="1"/>
</dbReference>
<dbReference type="PANTHER" id="PTHR45527:SF1">
    <property type="entry name" value="FATTY ACID SYNTHASE"/>
    <property type="match status" value="1"/>
</dbReference>
<dbReference type="GO" id="GO:0044550">
    <property type="term" value="P:secondary metabolite biosynthetic process"/>
    <property type="evidence" value="ECO:0007669"/>
    <property type="project" value="TreeGrafter"/>
</dbReference>
<dbReference type="SUPFAM" id="SSF47336">
    <property type="entry name" value="ACP-like"/>
    <property type="match status" value="1"/>
</dbReference>
<dbReference type="InterPro" id="IPR010071">
    <property type="entry name" value="AA_adenyl_dom"/>
</dbReference>
<dbReference type="Gene3D" id="3.30.559.30">
    <property type="entry name" value="Nonribosomal peptide synthetase, condensation domain"/>
    <property type="match status" value="1"/>
</dbReference>
<comment type="cofactor">
    <cofactor evidence="1">
        <name>pantetheine 4'-phosphate</name>
        <dbReference type="ChEBI" id="CHEBI:47942"/>
    </cofactor>
</comment>
<keyword evidence="5" id="KW-0045">Antibiotic biosynthesis</keyword>
<dbReference type="GO" id="GO:0008610">
    <property type="term" value="P:lipid biosynthetic process"/>
    <property type="evidence" value="ECO:0007669"/>
    <property type="project" value="UniProtKB-ARBA"/>
</dbReference>
<dbReference type="Gene3D" id="1.10.1200.10">
    <property type="entry name" value="ACP-like"/>
    <property type="match status" value="1"/>
</dbReference>
<dbReference type="Gene3D" id="2.30.38.10">
    <property type="entry name" value="Luciferase, Domain 3"/>
    <property type="match status" value="1"/>
</dbReference>
<dbReference type="PROSITE" id="PS50075">
    <property type="entry name" value="CARRIER"/>
    <property type="match status" value="1"/>
</dbReference>
<dbReference type="GO" id="GO:0005829">
    <property type="term" value="C:cytosol"/>
    <property type="evidence" value="ECO:0007669"/>
    <property type="project" value="TreeGrafter"/>
</dbReference>
<dbReference type="GO" id="GO:0031177">
    <property type="term" value="F:phosphopantetheine binding"/>
    <property type="evidence" value="ECO:0007669"/>
    <property type="project" value="TreeGrafter"/>
</dbReference>
<dbReference type="GO" id="GO:0017000">
    <property type="term" value="P:antibiotic biosynthetic process"/>
    <property type="evidence" value="ECO:0007669"/>
    <property type="project" value="UniProtKB-KW"/>
</dbReference>
<dbReference type="Pfam" id="PF00550">
    <property type="entry name" value="PP-binding"/>
    <property type="match status" value="1"/>
</dbReference>
<dbReference type="PROSITE" id="PS00455">
    <property type="entry name" value="AMP_BINDING"/>
    <property type="match status" value="1"/>
</dbReference>
<evidence type="ECO:0000313" key="8">
    <source>
        <dbReference type="Proteomes" id="UP000198935"/>
    </source>
</evidence>
<evidence type="ECO:0000313" key="7">
    <source>
        <dbReference type="EMBL" id="SDZ05676.1"/>
    </source>
</evidence>
<reference evidence="8" key="1">
    <citation type="submission" date="2016-10" db="EMBL/GenBank/DDBJ databases">
        <authorList>
            <person name="Varghese N."/>
            <person name="Submissions S."/>
        </authorList>
    </citation>
    <scope>NUCLEOTIDE SEQUENCE [LARGE SCALE GENOMIC DNA]</scope>
    <source>
        <strain evidence="8">SP</strain>
    </source>
</reference>
<keyword evidence="4" id="KW-0597">Phosphoprotein</keyword>